<evidence type="ECO:0000313" key="4">
    <source>
        <dbReference type="EMBL" id="AKC72516.1"/>
    </source>
</evidence>
<organism evidence="4 5">
    <name type="scientific">Pandoraea oxalativorans</name>
    <dbReference type="NCBI Taxonomy" id="573737"/>
    <lineage>
        <taxon>Bacteria</taxon>
        <taxon>Pseudomonadati</taxon>
        <taxon>Pseudomonadota</taxon>
        <taxon>Betaproteobacteria</taxon>
        <taxon>Burkholderiales</taxon>
        <taxon>Burkholderiaceae</taxon>
        <taxon>Pandoraea</taxon>
    </lineage>
</organism>
<dbReference type="HOGENOM" id="CLU_031639_2_2_4"/>
<feature type="domain" description="D-serine dehydratase-like" evidence="3">
    <location>
        <begin position="263"/>
        <end position="371"/>
    </location>
</feature>
<dbReference type="AlphaFoldDB" id="A0A0E3YH75"/>
<dbReference type="CDD" id="cd06812">
    <property type="entry name" value="PLPDE_III_DSD_D-TA_like_1"/>
    <property type="match status" value="1"/>
</dbReference>
<dbReference type="InterPro" id="IPR051466">
    <property type="entry name" value="D-amino_acid_metab_enzyme"/>
</dbReference>
<dbReference type="InterPro" id="IPR029066">
    <property type="entry name" value="PLP-binding_barrel"/>
</dbReference>
<dbReference type="PANTHER" id="PTHR28004">
    <property type="entry name" value="ZGC:162816-RELATED"/>
    <property type="match status" value="1"/>
</dbReference>
<evidence type="ECO:0000256" key="1">
    <source>
        <dbReference type="ARBA" id="ARBA00005323"/>
    </source>
</evidence>
<proteinExistence type="inferred from homology"/>
<evidence type="ECO:0000313" key="5">
    <source>
        <dbReference type="Proteomes" id="UP000035050"/>
    </source>
</evidence>
<dbReference type="SUPFAM" id="SSF51419">
    <property type="entry name" value="PLP-binding barrel"/>
    <property type="match status" value="1"/>
</dbReference>
<dbReference type="Gene3D" id="2.40.37.20">
    <property type="entry name" value="D-serine dehydratase-like domain"/>
    <property type="match status" value="1"/>
</dbReference>
<gene>
    <name evidence="4" type="ORF">MB84_17255</name>
</gene>
<dbReference type="InterPro" id="IPR026956">
    <property type="entry name" value="D-ser_dehydrat-like_dom"/>
</dbReference>
<evidence type="ECO:0000256" key="2">
    <source>
        <dbReference type="ARBA" id="ARBA00023239"/>
    </source>
</evidence>
<dbReference type="Pfam" id="PF14031">
    <property type="entry name" value="D-ser_dehydrat"/>
    <property type="match status" value="1"/>
</dbReference>
<dbReference type="InterPro" id="IPR042208">
    <property type="entry name" value="D-ser_dehydrat-like_sf"/>
</dbReference>
<dbReference type="Proteomes" id="UP000035050">
    <property type="component" value="Chromosome"/>
</dbReference>
<dbReference type="SMART" id="SM01119">
    <property type="entry name" value="D-ser_dehydrat"/>
    <property type="match status" value="1"/>
</dbReference>
<accession>A0A0E3YH75</accession>
<dbReference type="OrthoDB" id="9772497at2"/>
<dbReference type="Gene3D" id="3.20.20.10">
    <property type="entry name" value="Alanine racemase"/>
    <property type="match status" value="1"/>
</dbReference>
<dbReference type="RefSeq" id="WP_046293743.1">
    <property type="nucleotide sequence ID" value="NZ_CP011253.3"/>
</dbReference>
<dbReference type="Pfam" id="PF01168">
    <property type="entry name" value="Ala_racemase_N"/>
    <property type="match status" value="1"/>
</dbReference>
<name>A0A0E3YH75_9BURK</name>
<dbReference type="InterPro" id="IPR001608">
    <property type="entry name" value="Ala_racemase_N"/>
</dbReference>
<dbReference type="PANTHER" id="PTHR28004:SF2">
    <property type="entry name" value="D-SERINE DEHYDRATASE"/>
    <property type="match status" value="1"/>
</dbReference>
<dbReference type="GO" id="GO:0036088">
    <property type="term" value="P:D-serine catabolic process"/>
    <property type="evidence" value="ECO:0007669"/>
    <property type="project" value="TreeGrafter"/>
</dbReference>
<dbReference type="EMBL" id="CP011253">
    <property type="protein sequence ID" value="AKC72516.1"/>
    <property type="molecule type" value="Genomic_DNA"/>
</dbReference>
<keyword evidence="5" id="KW-1185">Reference proteome</keyword>
<comment type="similarity">
    <text evidence="1">Belongs to the DSD1 family.</text>
</comment>
<reference evidence="4" key="1">
    <citation type="submission" date="2016-06" db="EMBL/GenBank/DDBJ databases">
        <title>Pandoraea oxalativorans DSM 23570 Genome Sequencing.</title>
        <authorList>
            <person name="Ee R."/>
            <person name="Lim Y.-L."/>
            <person name="Yong D."/>
            <person name="Yin W.-F."/>
            <person name="Chan K.-G."/>
        </authorList>
    </citation>
    <scope>NUCLEOTIDE SEQUENCE</scope>
    <source>
        <strain evidence="4">DSM 23570</strain>
    </source>
</reference>
<sequence length="385" mass="41354">MTSIHNIPLASLQTLETPAAVIDVPRMQHNIRRMQSRMDALGVRFRPHVKTSKCMEVAQAQIDAGATGITVSTLKEAARFFDDGVTDILYAVGMVASKLPAALALRRRGCDLKIITDSVASAQAIVAFGREYGETFDVWIEIDTDGHRSGIRPDEDALIDVARVLHDGGATLGGVMTHAGSSYDFDTPEALAAIAEQERAGCVLAATRLRDAGLPCPVVSVGSTPTALAAEHLDGVTEVRAGVYVFFDLVMHNVGVCTTDELALSVLTTVIGHQADKGWAIVDAGWMAMSRDRGTQKQKRDFGYGQVCRIDGSVVPGYVLSGANQEHGIVSREGEADPDIVARFPIGTLLRILPNHACATGAQFPEYHAIDPDRDVATWSRLHGW</sequence>
<dbReference type="KEGG" id="pox:MB84_17255"/>
<keyword evidence="2" id="KW-0456">Lyase</keyword>
<evidence type="ECO:0000259" key="3">
    <source>
        <dbReference type="SMART" id="SM01119"/>
    </source>
</evidence>
<protein>
    <submittedName>
        <fullName evidence="4">Alanine racemase</fullName>
    </submittedName>
</protein>
<dbReference type="GO" id="GO:0008721">
    <property type="term" value="F:D-serine ammonia-lyase activity"/>
    <property type="evidence" value="ECO:0007669"/>
    <property type="project" value="TreeGrafter"/>
</dbReference>
<dbReference type="PATRIC" id="fig|573737.6.peg.4397"/>